<evidence type="ECO:0008006" key="13">
    <source>
        <dbReference type="Google" id="ProtNLM"/>
    </source>
</evidence>
<feature type="region of interest" description="Disordered" evidence="8">
    <location>
        <begin position="112"/>
        <end position="163"/>
    </location>
</feature>
<dbReference type="SMART" id="SM00582">
    <property type="entry name" value="RPR"/>
    <property type="match status" value="1"/>
</dbReference>
<feature type="compositionally biased region" description="Polar residues" evidence="8">
    <location>
        <begin position="125"/>
        <end position="151"/>
    </location>
</feature>
<dbReference type="PROSITE" id="PS50812">
    <property type="entry name" value="PWWP"/>
    <property type="match status" value="1"/>
</dbReference>
<proteinExistence type="predicted"/>
<dbReference type="SUPFAM" id="SSF63748">
    <property type="entry name" value="Tudor/PWWP/MBT"/>
    <property type="match status" value="1"/>
</dbReference>
<feature type="compositionally biased region" description="Basic and acidic residues" evidence="8">
    <location>
        <begin position="431"/>
        <end position="441"/>
    </location>
</feature>
<dbReference type="Gene3D" id="2.30.30.140">
    <property type="match status" value="1"/>
</dbReference>
<feature type="compositionally biased region" description="Polar residues" evidence="8">
    <location>
        <begin position="1164"/>
        <end position="1180"/>
    </location>
</feature>
<feature type="region of interest" description="Disordered" evidence="8">
    <location>
        <begin position="1047"/>
        <end position="1084"/>
    </location>
</feature>
<dbReference type="Proteomes" id="UP000836841">
    <property type="component" value="Chromosome 4"/>
</dbReference>
<feature type="compositionally biased region" description="Low complexity" evidence="8">
    <location>
        <begin position="1307"/>
        <end position="1317"/>
    </location>
</feature>
<protein>
    <recommendedName>
        <fullName evidence="13">HUA2-like protein 3</fullName>
    </recommendedName>
</protein>
<sequence length="1385" mass="152308">MAPSRRKGGGKAAAVAAACRQWKVGDLVLAKVKGFPAWPAAVSEPEKWGYSTDWKKVLVHFFGTQQIAFCNPADVEAFTEEKKQSLLTKRHAKGSDFVRAVKEIIESYEKLKQQERVDDPRSADESNLGNAGNSTLLPQVSEIPNGTSLDTQMKYDPSHGIDESTLLNEDASAAEQMLALRDNSVPRNKASDSTVVKEPRKIATYSSRRRNGGARSQRGAPQKKICSVQRSKSSSRLQSDKLQSSMLQYSDGGQSIDEVEDGALRRRKRRRSSAHSVSGDVASSALNSHGSDDENASEIATVESNNNTRNEGNGVDSGSRVEHSDIAGQFLEGDYDLNKRLNFQINTMVKRKKRKPTRKRGASNTVDPPAKVEAEAVLEAGACDNAQTSQNSDEMFTERPCEEKGDEHLPLVKRARVRMSRAFYGEHKANGSLQVEERSSKDTLVSATAQISPSDIGSSQDTSAAGKSNNFELSAKLSGDMVNGAPYPVEKPSEGMFPSEACFQAVGDREYAMGWNELSKAPDDEAARTQSNQVSRSPAGKAQTASVSEAVCCGDSQPMKLPYSESDLPAVQCLHQVSEIAIPLDPNIVDSSENKTSGICSSGIPQLFGQHRSQDQDACDSLDNFHEHLIEEGDRNDSCVDHTVQSEALEHSPSSCLLVNKQEAENTQKAENLPLEEEHESLSEEYDNLKPNQTTPNPPTSATESDVIVNESEPPNATGYSKCEGTVENSRQLEIICEADNQKEQVQINNSISVSENLSREKMSLSPANIADTPARGTPHSNSVYHMSTAESANDIQNNSSCSPHVQSGEKKTVCDATIKEEEKIETGACQGQKVVSSDVQSTRESFEDALSSLVRTKESIGRATRLAMDLMKFDVSAKDAVDSHPRQVLMNLLNKAMEILAHTLESESNLQRRVDLFFLVDSIAQYSKGLKGDAGCVYLSAIQVILPRLLAAAVPAGATTQENRRQCLKVLRLWLERRILPDSIVRQHIRELDSHSIVPACLYSRRSARTERSLDDPVRDMEGMLVDEYGSNSTLQLPGFCMPVMLEDEDGESDSDGGDFESVTPEHESRILEENVSSSTAERHTLILEDVDGELEMEDVAPPWETGNCTLTGQADNTITATNCQPRQQHPTVSGISHQHVSLSSPPLPSSSPPPPPPPPAPTSQQAQCAMSDSYSTGFDSGGYPNMHGDHQAGPQRMNPPLAGNTMHYQGQESSYSSGVQLTNSMPQADGSNFQPRPYPSHPHPPPPPPQHQYSYTELDHHTKSRRDGPSYSHRSHYLLSCDERNFHDNHERMRHAPYENRDNWRYPPSSSYGSRYQDKHKGPYPSSSYNGGPPRESGRFQNHRWNHPPRAYNNRHSFHPKPHSEGPVPVGMRDPGMWHQRGD</sequence>
<evidence type="ECO:0000256" key="7">
    <source>
        <dbReference type="ARBA" id="ARBA00023242"/>
    </source>
</evidence>
<feature type="compositionally biased region" description="Polar residues" evidence="8">
    <location>
        <begin position="1126"/>
        <end position="1142"/>
    </location>
</feature>
<feature type="compositionally biased region" description="Pro residues" evidence="8">
    <location>
        <begin position="1238"/>
        <end position="1252"/>
    </location>
</feature>
<feature type="domain" description="PWWP" evidence="9">
    <location>
        <begin position="24"/>
        <end position="81"/>
    </location>
</feature>
<feature type="region of interest" description="Disordered" evidence="8">
    <location>
        <begin position="522"/>
        <end position="542"/>
    </location>
</feature>
<keyword evidence="7" id="KW-0539">Nucleus</keyword>
<dbReference type="EMBL" id="OU466860">
    <property type="protein sequence ID" value="CAH2057594.1"/>
    <property type="molecule type" value="Genomic_DNA"/>
</dbReference>
<feature type="compositionally biased region" description="Basic and acidic residues" evidence="8">
    <location>
        <begin position="112"/>
        <end position="124"/>
    </location>
</feature>
<evidence type="ECO:0000256" key="8">
    <source>
        <dbReference type="SAM" id="MobiDB-lite"/>
    </source>
</evidence>
<feature type="compositionally biased region" description="Low complexity" evidence="8">
    <location>
        <begin position="1325"/>
        <end position="1336"/>
    </location>
</feature>
<comment type="subcellular location">
    <subcellularLocation>
        <location evidence="1">Nucleus</location>
    </subcellularLocation>
</comment>
<evidence type="ECO:0000256" key="1">
    <source>
        <dbReference type="ARBA" id="ARBA00004123"/>
    </source>
</evidence>
<keyword evidence="2" id="KW-0217">Developmental protein</keyword>
<dbReference type="GO" id="GO:0009908">
    <property type="term" value="P:flower development"/>
    <property type="evidence" value="ECO:0007669"/>
    <property type="project" value="UniProtKB-KW"/>
</dbReference>
<dbReference type="PROSITE" id="PS51391">
    <property type="entry name" value="CID"/>
    <property type="match status" value="1"/>
</dbReference>
<dbReference type="Gene3D" id="1.25.40.90">
    <property type="match status" value="1"/>
</dbReference>
<feature type="domain" description="CID" evidence="10">
    <location>
        <begin position="839"/>
        <end position="997"/>
    </location>
</feature>
<gene>
    <name evidence="11" type="ORF">TAV2_LOCUS14467</name>
</gene>
<feature type="compositionally biased region" description="Polar residues" evidence="8">
    <location>
        <begin position="228"/>
        <end position="253"/>
    </location>
</feature>
<feature type="compositionally biased region" description="Acidic residues" evidence="8">
    <location>
        <begin position="1047"/>
        <end position="1060"/>
    </location>
</feature>
<feature type="region of interest" description="Disordered" evidence="8">
    <location>
        <begin position="431"/>
        <end position="467"/>
    </location>
</feature>
<feature type="compositionally biased region" description="Polar residues" evidence="8">
    <location>
        <begin position="690"/>
        <end position="704"/>
    </location>
</feature>
<evidence type="ECO:0000259" key="10">
    <source>
        <dbReference type="PROSITE" id="PS51391"/>
    </source>
</evidence>
<keyword evidence="6" id="KW-0804">Transcription</keyword>
<dbReference type="InterPro" id="IPR008942">
    <property type="entry name" value="ENTH_VHS"/>
</dbReference>
<feature type="region of interest" description="Disordered" evidence="8">
    <location>
        <begin position="180"/>
        <end position="321"/>
    </location>
</feature>
<feature type="compositionally biased region" description="Polar residues" evidence="8">
    <location>
        <begin position="302"/>
        <end position="311"/>
    </location>
</feature>
<feature type="region of interest" description="Disordered" evidence="8">
    <location>
        <begin position="1126"/>
        <end position="1276"/>
    </location>
</feature>
<feature type="compositionally biased region" description="Pro residues" evidence="8">
    <location>
        <begin position="1147"/>
        <end position="1163"/>
    </location>
</feature>
<keyword evidence="5" id="KW-0287">Flowering</keyword>
<evidence type="ECO:0000256" key="2">
    <source>
        <dbReference type="ARBA" id="ARBA00022473"/>
    </source>
</evidence>
<dbReference type="CDD" id="cd20147">
    <property type="entry name" value="PWWP_HULK"/>
    <property type="match status" value="1"/>
</dbReference>
<evidence type="ECO:0000256" key="4">
    <source>
        <dbReference type="ARBA" id="ARBA00023015"/>
    </source>
</evidence>
<evidence type="ECO:0000256" key="6">
    <source>
        <dbReference type="ARBA" id="ARBA00023163"/>
    </source>
</evidence>
<feature type="compositionally biased region" description="Basic residues" evidence="8">
    <location>
        <begin position="349"/>
        <end position="361"/>
    </location>
</feature>
<evidence type="ECO:0000256" key="5">
    <source>
        <dbReference type="ARBA" id="ARBA00023089"/>
    </source>
</evidence>
<keyword evidence="3" id="KW-0507">mRNA processing</keyword>
<dbReference type="Pfam" id="PF00855">
    <property type="entry name" value="PWWP"/>
    <property type="match status" value="1"/>
</dbReference>
<evidence type="ECO:0000313" key="12">
    <source>
        <dbReference type="Proteomes" id="UP000836841"/>
    </source>
</evidence>
<evidence type="ECO:0000256" key="3">
    <source>
        <dbReference type="ARBA" id="ARBA00022664"/>
    </source>
</evidence>
<feature type="compositionally biased region" description="Polar residues" evidence="8">
    <location>
        <begin position="442"/>
        <end position="467"/>
    </location>
</feature>
<feature type="region of interest" description="Disordered" evidence="8">
    <location>
        <begin position="348"/>
        <end position="367"/>
    </location>
</feature>
<dbReference type="InterPro" id="IPR006569">
    <property type="entry name" value="CID_dom"/>
</dbReference>
<organism evidence="11 12">
    <name type="scientific">Thlaspi arvense</name>
    <name type="common">Field penny-cress</name>
    <dbReference type="NCBI Taxonomy" id="13288"/>
    <lineage>
        <taxon>Eukaryota</taxon>
        <taxon>Viridiplantae</taxon>
        <taxon>Streptophyta</taxon>
        <taxon>Embryophyta</taxon>
        <taxon>Tracheophyta</taxon>
        <taxon>Spermatophyta</taxon>
        <taxon>Magnoliopsida</taxon>
        <taxon>eudicotyledons</taxon>
        <taxon>Gunneridae</taxon>
        <taxon>Pentapetalae</taxon>
        <taxon>rosids</taxon>
        <taxon>malvids</taxon>
        <taxon>Brassicales</taxon>
        <taxon>Brassicaceae</taxon>
        <taxon>Thlaspideae</taxon>
        <taxon>Thlaspi</taxon>
    </lineage>
</organism>
<dbReference type="Pfam" id="PF04818">
    <property type="entry name" value="CID"/>
    <property type="match status" value="1"/>
</dbReference>
<dbReference type="GO" id="GO:0006397">
    <property type="term" value="P:mRNA processing"/>
    <property type="evidence" value="ECO:0007669"/>
    <property type="project" value="UniProtKB-KW"/>
</dbReference>
<keyword evidence="4" id="KW-0805">Transcription regulation</keyword>
<feature type="region of interest" description="Disordered" evidence="8">
    <location>
        <begin position="1302"/>
        <end position="1385"/>
    </location>
</feature>
<name>A0AAU9S7B5_THLAR</name>
<dbReference type="FunFam" id="1.25.40.90:FF:000037">
    <property type="entry name" value="Enhancer of ag-4 2"/>
    <property type="match status" value="1"/>
</dbReference>
<feature type="compositionally biased region" description="Acidic residues" evidence="8">
    <location>
        <begin position="674"/>
        <end position="686"/>
    </location>
</feature>
<reference evidence="11 12" key="1">
    <citation type="submission" date="2022-03" db="EMBL/GenBank/DDBJ databases">
        <authorList>
            <person name="Nunn A."/>
            <person name="Chopra R."/>
            <person name="Nunn A."/>
            <person name="Contreras Garrido A."/>
        </authorList>
    </citation>
    <scope>NUCLEOTIDE SEQUENCE [LARGE SCALE GENOMIC DNA]</scope>
</reference>
<dbReference type="InterPro" id="IPR000313">
    <property type="entry name" value="PWWP_dom"/>
</dbReference>
<accession>A0AAU9S7B5</accession>
<feature type="compositionally biased region" description="Basic and acidic residues" evidence="8">
    <location>
        <begin position="1259"/>
        <end position="1270"/>
    </location>
</feature>
<evidence type="ECO:0000259" key="9">
    <source>
        <dbReference type="PROSITE" id="PS50812"/>
    </source>
</evidence>
<feature type="region of interest" description="Disordered" evidence="8">
    <location>
        <begin position="664"/>
        <end position="722"/>
    </location>
</feature>
<feature type="compositionally biased region" description="Polar residues" evidence="8">
    <location>
        <begin position="1208"/>
        <end position="1235"/>
    </location>
</feature>
<dbReference type="PANTHER" id="PTHR12550">
    <property type="entry name" value="HEPATOMA-DERIVED GROWTH FACTOR-RELATED"/>
    <property type="match status" value="1"/>
</dbReference>
<dbReference type="SMART" id="SM00293">
    <property type="entry name" value="PWWP"/>
    <property type="match status" value="1"/>
</dbReference>
<dbReference type="PANTHER" id="PTHR12550:SF49">
    <property type="entry name" value="PROTEIN HUA2-LIKE 2-RELATED"/>
    <property type="match status" value="1"/>
</dbReference>
<feature type="compositionally biased region" description="Basic and acidic residues" evidence="8">
    <location>
        <begin position="1065"/>
        <end position="1074"/>
    </location>
</feature>
<dbReference type="GO" id="GO:0005634">
    <property type="term" value="C:nucleus"/>
    <property type="evidence" value="ECO:0007669"/>
    <property type="project" value="UniProtKB-SubCell"/>
</dbReference>
<evidence type="ECO:0000313" key="11">
    <source>
        <dbReference type="EMBL" id="CAH2057594.1"/>
    </source>
</evidence>
<keyword evidence="12" id="KW-1185">Reference proteome</keyword>